<dbReference type="Proteomes" id="UP001207468">
    <property type="component" value="Unassembled WGS sequence"/>
</dbReference>
<gene>
    <name evidence="1" type="ORF">F5148DRAFT_740380</name>
</gene>
<keyword evidence="2" id="KW-1185">Reference proteome</keyword>
<accession>A0ACC0UER3</accession>
<dbReference type="EMBL" id="JAGFNK010000061">
    <property type="protein sequence ID" value="KAI9509549.1"/>
    <property type="molecule type" value="Genomic_DNA"/>
</dbReference>
<name>A0ACC0UER3_9AGAM</name>
<sequence>MRYQHAPSGSRVQRPGSSTPIHLLDDDVLLIIFDIYQEDISTAYNDILLEPNWDSARWWYKLAQVCRRWRYLILSSPVRLGLHLVCTYGTPVAEMLAHSPPLPLILNLLDKVCEPNAEDEQAILLALQHRDRVRRIGLRMSATKAVEAHIGHKRTISCS</sequence>
<protein>
    <submittedName>
        <fullName evidence="1">Uncharacterized protein</fullName>
    </submittedName>
</protein>
<reference evidence="1" key="1">
    <citation type="submission" date="2021-03" db="EMBL/GenBank/DDBJ databases">
        <title>Evolutionary priming and transition to the ectomycorrhizal habit in an iconic lineage of mushroom-forming fungi: is preadaptation a requirement?</title>
        <authorList>
            <consortium name="DOE Joint Genome Institute"/>
            <person name="Looney B.P."/>
            <person name="Miyauchi S."/>
            <person name="Morin E."/>
            <person name="Drula E."/>
            <person name="Courty P.E."/>
            <person name="Chicoki N."/>
            <person name="Fauchery L."/>
            <person name="Kohler A."/>
            <person name="Kuo A."/>
            <person name="LaButti K."/>
            <person name="Pangilinan J."/>
            <person name="Lipzen A."/>
            <person name="Riley R."/>
            <person name="Andreopoulos W."/>
            <person name="He G."/>
            <person name="Johnson J."/>
            <person name="Barry K.W."/>
            <person name="Grigoriev I.V."/>
            <person name="Nagy L."/>
            <person name="Hibbett D."/>
            <person name="Henrissat B."/>
            <person name="Matheny P.B."/>
            <person name="Labbe J."/>
            <person name="Martin A.F."/>
        </authorList>
    </citation>
    <scope>NUCLEOTIDE SEQUENCE</scope>
    <source>
        <strain evidence="1">BPL698</strain>
    </source>
</reference>
<organism evidence="1 2">
    <name type="scientific">Russula earlei</name>
    <dbReference type="NCBI Taxonomy" id="71964"/>
    <lineage>
        <taxon>Eukaryota</taxon>
        <taxon>Fungi</taxon>
        <taxon>Dikarya</taxon>
        <taxon>Basidiomycota</taxon>
        <taxon>Agaricomycotina</taxon>
        <taxon>Agaricomycetes</taxon>
        <taxon>Russulales</taxon>
        <taxon>Russulaceae</taxon>
        <taxon>Russula</taxon>
    </lineage>
</organism>
<evidence type="ECO:0000313" key="1">
    <source>
        <dbReference type="EMBL" id="KAI9509549.1"/>
    </source>
</evidence>
<proteinExistence type="predicted"/>
<evidence type="ECO:0000313" key="2">
    <source>
        <dbReference type="Proteomes" id="UP001207468"/>
    </source>
</evidence>
<comment type="caution">
    <text evidence="1">The sequence shown here is derived from an EMBL/GenBank/DDBJ whole genome shotgun (WGS) entry which is preliminary data.</text>
</comment>